<dbReference type="Pfam" id="PF11028">
    <property type="entry name" value="TMEM260-like"/>
    <property type="match status" value="1"/>
</dbReference>
<evidence type="ECO:0000313" key="3">
    <source>
        <dbReference type="Proteomes" id="UP001319200"/>
    </source>
</evidence>
<feature type="transmembrane region" description="Helical" evidence="1">
    <location>
        <begin position="7"/>
        <end position="25"/>
    </location>
</feature>
<feature type="transmembrane region" description="Helical" evidence="1">
    <location>
        <begin position="531"/>
        <end position="552"/>
    </location>
</feature>
<keyword evidence="1" id="KW-1133">Transmembrane helix</keyword>
<dbReference type="EMBL" id="JAHESF010000038">
    <property type="protein sequence ID" value="MBT1700289.1"/>
    <property type="molecule type" value="Genomic_DNA"/>
</dbReference>
<keyword evidence="3" id="KW-1185">Reference proteome</keyword>
<feature type="transmembrane region" description="Helical" evidence="1">
    <location>
        <begin position="178"/>
        <end position="209"/>
    </location>
</feature>
<reference evidence="2 3" key="1">
    <citation type="submission" date="2021-05" db="EMBL/GenBank/DDBJ databases">
        <title>A Polyphasic approach of four new species of the genus Ohtaekwangia: Ohtaekwangia histidinii sp. nov., Ohtaekwangia cretensis sp. nov., Ohtaekwangia indiensis sp. nov., Ohtaekwangia reichenbachii sp. nov. from diverse environment.</title>
        <authorList>
            <person name="Octaviana S."/>
        </authorList>
    </citation>
    <scope>NUCLEOTIDE SEQUENCE [LARGE SCALE GENOMIC DNA]</scope>
    <source>
        <strain evidence="2 3">PWU4</strain>
    </source>
</reference>
<feature type="transmembrane region" description="Helical" evidence="1">
    <location>
        <begin position="250"/>
        <end position="280"/>
    </location>
</feature>
<dbReference type="InterPro" id="IPR021280">
    <property type="entry name" value="TMEM260-like"/>
</dbReference>
<keyword evidence="1" id="KW-0812">Transmembrane</keyword>
<dbReference type="PANTHER" id="PTHR16214">
    <property type="entry name" value="TRANSMEMBRANE PROTEIN 260"/>
    <property type="match status" value="1"/>
</dbReference>
<feature type="transmembrane region" description="Helical" evidence="1">
    <location>
        <begin position="564"/>
        <end position="581"/>
    </location>
</feature>
<organism evidence="2 3">
    <name type="scientific">Chryseosolibacter histidini</name>
    <dbReference type="NCBI Taxonomy" id="2782349"/>
    <lineage>
        <taxon>Bacteria</taxon>
        <taxon>Pseudomonadati</taxon>
        <taxon>Bacteroidota</taxon>
        <taxon>Cytophagia</taxon>
        <taxon>Cytophagales</taxon>
        <taxon>Chryseotaleaceae</taxon>
        <taxon>Chryseosolibacter</taxon>
    </lineage>
</organism>
<feature type="transmembrane region" description="Helical" evidence="1">
    <location>
        <begin position="75"/>
        <end position="98"/>
    </location>
</feature>
<evidence type="ECO:0000256" key="1">
    <source>
        <dbReference type="SAM" id="Phobius"/>
    </source>
</evidence>
<feature type="transmembrane region" description="Helical" evidence="1">
    <location>
        <begin position="292"/>
        <end position="312"/>
    </location>
</feature>
<proteinExistence type="predicted"/>
<protein>
    <submittedName>
        <fullName evidence="2">DUF2723 domain-containing protein</fullName>
    </submittedName>
</protein>
<feature type="transmembrane region" description="Helical" evidence="1">
    <location>
        <begin position="501"/>
        <end position="519"/>
    </location>
</feature>
<feature type="transmembrane region" description="Helical" evidence="1">
    <location>
        <begin position="215"/>
        <end position="238"/>
    </location>
</feature>
<accession>A0AAP2DTI7</accession>
<comment type="caution">
    <text evidence="2">The sequence shown here is derived from an EMBL/GenBank/DDBJ whole genome shotgun (WGS) entry which is preliminary data.</text>
</comment>
<keyword evidence="1" id="KW-0472">Membrane</keyword>
<feature type="transmembrane region" description="Helical" evidence="1">
    <location>
        <begin position="148"/>
        <end position="166"/>
    </location>
</feature>
<dbReference type="Proteomes" id="UP001319200">
    <property type="component" value="Unassembled WGS sequence"/>
</dbReference>
<feature type="transmembrane region" description="Helical" evidence="1">
    <location>
        <begin position="119"/>
        <end position="136"/>
    </location>
</feature>
<sequence length="985" mass="112603">MINFQKYNNLSGWAVFVITLIVYWITMEPTASFWDCGEFIAASYKLQVPHPPGAPFFLLIGRLFSFLSFGDVTAVAYWINFSSVLAGAFTSMFLFWSITLLGRRLMKINTPEALTADQALVLVGAGLTGALAYTFADSAWFSAAEAEVYSISSFFTAFVVWAMLKWQAMEDESRANRWLIFIFYMMGLSIGVHLLNLVAVPALALIYYFKKYKPGTWGVVATLLTGLLIIFTIFELIIPGLPSVAGNFEIFFVNTLGLPFGSGASFFGIIILAMLIYGIYYTQQKRKPLLNTALLALSFILIGYSSYAMVVIRSNADTPINENEPSDVMRVVRYLKREQYGTRPLLYGQYFTAQMEGIEEGAPVYAKGKDKYEVVDHKLSVKYPAKDQTILPRIWSTEESHRKTYQDLLGLRAGEKPSFTDNLRFMFTHQIGWMYVRYFFFNFAGRESDDQNATWLSPRQWFEALPPSLAENRGRNNFFMIPFVLGLVGMYYQSVKNTKNFLAIALLFLLTGVALVIYLNSPPVEPRERDYIYVGSYYAYCFWIGFAVIALSEWLTKLFKSRRTAGIAATLICLSAPLLMVKDGWDDHNRAKRYFSVDTAINDLQSCAPDSILFTGGDNDTFPQWYVQDVEGVRTDVRVIVSSYFNSDWYVGQAMRQRYESKPFPFTLTRHNYREGGPNNPYLPYYDMKIPSMDLKDYLELLKKEHKALLVYPSANVVPTRDIVLKVDVEKVRSLGVVPKTLEHLIVPEIHLRLKENGLELKDLAMLDVLATADWQRPVYVTNTSLAQFNVDLTPYAVREGNTYRILPVLNSDPQNDLVNTEASYENMTKKFQFRGLNDPDIYFTDDYRRAVQNHRNNFNSLATALLMEGDTTKAKEVILFSLDKMPDRGVRYDITHLQTSQLLFELGEREKAVGIADTLAERADQLITYYLNTGQYGQKLQLQMAIVREVARIYYIYDEGDRARAVENIFNRHASIFGMKRREM</sequence>
<dbReference type="AlphaFoldDB" id="A0AAP2DTI7"/>
<dbReference type="PANTHER" id="PTHR16214:SF3">
    <property type="entry name" value="TRANSMEMBRANE PROTEIN 260"/>
    <property type="match status" value="1"/>
</dbReference>
<dbReference type="InterPro" id="IPR052724">
    <property type="entry name" value="GT117_domain-containing"/>
</dbReference>
<evidence type="ECO:0000313" key="2">
    <source>
        <dbReference type="EMBL" id="MBT1700289.1"/>
    </source>
</evidence>
<dbReference type="RefSeq" id="WP_254168796.1">
    <property type="nucleotide sequence ID" value="NZ_JAHESF010000038.1"/>
</dbReference>
<feature type="transmembrane region" description="Helical" evidence="1">
    <location>
        <begin position="478"/>
        <end position="495"/>
    </location>
</feature>
<name>A0AAP2DTI7_9BACT</name>
<gene>
    <name evidence="2" type="ORF">KK083_25610</name>
</gene>